<feature type="compositionally biased region" description="Low complexity" evidence="1">
    <location>
        <begin position="211"/>
        <end position="228"/>
    </location>
</feature>
<sequence length="555" mass="58057">MSSLARARSLRRPAGPTALPPRERPGEAIQDPNRNVSPSRLPTKPPTASRPTRSATTTTTTTPARSASGRLNRPGSASSNASSAATSTVVPKRSVSLGKRTTTGTATQGGHTTTAPPARKDAQKYPPLSSATRPASMIVRPTSAGSTASASASTLARRTTPTHARANSAAMTATTPASTTARGAAHRPPTTTAPTQQERKSRSRPPSRDQASSSSSGAAAAAAAAAAAPGTPKRRAESADKQQPPTTSPAAAGRTPRLQHRPAFNSLQQRLSPAKTSSPRAAATPPRAASPSKLPANVAAAAETARLQGTLLQLHLLHRDAGAAERQWHASAKAKLGTRFRALRDAHRTLVDREAAAAEADNAAALRRWASGDTQPLDAKVRALDAALSGVWAMSEPGGKYARSVRRFERWVERVMDLEEARDSGTIGLWASGRSSGAGGSGEEALFIPELEPAWAVECAGMALKLEGWQDQLDGAASPHDDPDESDGPTTGLGRMLDGARTLVADMLAELTAMEEIRQAAVTREENWIESMNRDDDDDDESDAPPRAGAVWRAL</sequence>
<feature type="region of interest" description="Disordered" evidence="1">
    <location>
        <begin position="522"/>
        <end position="555"/>
    </location>
</feature>
<gene>
    <name evidence="2" type="ORF">IF1G_06197</name>
</gene>
<comment type="caution">
    <text evidence="2">The sequence shown here is derived from an EMBL/GenBank/DDBJ whole genome shotgun (WGS) entry which is preliminary data.</text>
</comment>
<proteinExistence type="predicted"/>
<keyword evidence="3" id="KW-1185">Reference proteome</keyword>
<reference evidence="2 3" key="1">
    <citation type="journal article" date="2019" name="Appl. Microbiol. Biotechnol.">
        <title>Genome sequence of Isaria javanica and comparative genome analysis insights into family S53 peptidase evolution in fungal entomopathogens.</title>
        <authorList>
            <person name="Lin R."/>
            <person name="Zhang X."/>
            <person name="Xin B."/>
            <person name="Zou M."/>
            <person name="Gao Y."/>
            <person name="Qin F."/>
            <person name="Hu Q."/>
            <person name="Xie B."/>
            <person name="Cheng X."/>
        </authorList>
    </citation>
    <scope>NUCLEOTIDE SEQUENCE [LARGE SCALE GENOMIC DNA]</scope>
    <source>
        <strain evidence="2 3">IJ1G</strain>
    </source>
</reference>
<dbReference type="AlphaFoldDB" id="A0A545VV47"/>
<dbReference type="OrthoDB" id="5429993at2759"/>
<evidence type="ECO:0000313" key="3">
    <source>
        <dbReference type="Proteomes" id="UP000315783"/>
    </source>
</evidence>
<dbReference type="STRING" id="43265.A0A545VV47"/>
<dbReference type="Proteomes" id="UP000315783">
    <property type="component" value="Unassembled WGS sequence"/>
</dbReference>
<name>A0A545VV47_9HYPO</name>
<feature type="compositionally biased region" description="Low complexity" evidence="1">
    <location>
        <begin position="101"/>
        <end position="117"/>
    </location>
</feature>
<feature type="region of interest" description="Disordered" evidence="1">
    <location>
        <begin position="473"/>
        <end position="495"/>
    </location>
</feature>
<organism evidence="2 3">
    <name type="scientific">Cordyceps javanica</name>
    <dbReference type="NCBI Taxonomy" id="43265"/>
    <lineage>
        <taxon>Eukaryota</taxon>
        <taxon>Fungi</taxon>
        <taxon>Dikarya</taxon>
        <taxon>Ascomycota</taxon>
        <taxon>Pezizomycotina</taxon>
        <taxon>Sordariomycetes</taxon>
        <taxon>Hypocreomycetidae</taxon>
        <taxon>Hypocreales</taxon>
        <taxon>Cordycipitaceae</taxon>
        <taxon>Cordyceps</taxon>
    </lineage>
</organism>
<feature type="compositionally biased region" description="Low complexity" evidence="1">
    <location>
        <begin position="272"/>
        <end position="293"/>
    </location>
</feature>
<feature type="compositionally biased region" description="Low complexity" evidence="1">
    <location>
        <begin position="46"/>
        <end position="68"/>
    </location>
</feature>
<protein>
    <submittedName>
        <fullName evidence="2">Uncharacterized protein</fullName>
    </submittedName>
</protein>
<feature type="compositionally biased region" description="Low complexity" evidence="1">
    <location>
        <begin position="166"/>
        <end position="195"/>
    </location>
</feature>
<evidence type="ECO:0000313" key="2">
    <source>
        <dbReference type="EMBL" id="TQV95210.1"/>
    </source>
</evidence>
<feature type="region of interest" description="Disordered" evidence="1">
    <location>
        <begin position="1"/>
        <end position="297"/>
    </location>
</feature>
<dbReference type="EMBL" id="SPUK01000008">
    <property type="protein sequence ID" value="TQV95210.1"/>
    <property type="molecule type" value="Genomic_DNA"/>
</dbReference>
<evidence type="ECO:0000256" key="1">
    <source>
        <dbReference type="SAM" id="MobiDB-lite"/>
    </source>
</evidence>
<feature type="compositionally biased region" description="Low complexity" evidence="1">
    <location>
        <begin position="142"/>
        <end position="159"/>
    </location>
</feature>
<accession>A0A545VV47</accession>
<feature type="compositionally biased region" description="Low complexity" evidence="1">
    <location>
        <begin position="76"/>
        <end position="88"/>
    </location>
</feature>